<dbReference type="GO" id="GO:0006508">
    <property type="term" value="P:proteolysis"/>
    <property type="evidence" value="ECO:0007669"/>
    <property type="project" value="UniProtKB-KW"/>
</dbReference>
<feature type="domain" description="WLM" evidence="7">
    <location>
        <begin position="72"/>
        <end position="269"/>
    </location>
</feature>
<keyword evidence="2 4" id="KW-0863">Zinc-finger</keyword>
<keyword evidence="3" id="KW-0862">Zinc</keyword>
<feature type="region of interest" description="Disordered" evidence="5">
    <location>
        <begin position="332"/>
        <end position="430"/>
    </location>
</feature>
<dbReference type="GO" id="GO:0008270">
    <property type="term" value="F:zinc ion binding"/>
    <property type="evidence" value="ECO:0007669"/>
    <property type="project" value="UniProtKB-KW"/>
</dbReference>
<keyword evidence="8" id="KW-0378">Hydrolase</keyword>
<protein>
    <submittedName>
        <fullName evidence="8">DNA-dependent metalloprotease</fullName>
    </submittedName>
</protein>
<organism evidence="8 9">
    <name type="scientific">Lachnellula subtilissima</name>
    <dbReference type="NCBI Taxonomy" id="602034"/>
    <lineage>
        <taxon>Eukaryota</taxon>
        <taxon>Fungi</taxon>
        <taxon>Dikarya</taxon>
        <taxon>Ascomycota</taxon>
        <taxon>Pezizomycotina</taxon>
        <taxon>Leotiomycetes</taxon>
        <taxon>Helotiales</taxon>
        <taxon>Lachnaceae</taxon>
        <taxon>Lachnellula</taxon>
    </lineage>
</organism>
<dbReference type="GO" id="GO:0006281">
    <property type="term" value="P:DNA repair"/>
    <property type="evidence" value="ECO:0007669"/>
    <property type="project" value="TreeGrafter"/>
</dbReference>
<evidence type="ECO:0000313" key="8">
    <source>
        <dbReference type="EMBL" id="TVY31565.1"/>
    </source>
</evidence>
<dbReference type="GO" id="GO:0005634">
    <property type="term" value="C:nucleus"/>
    <property type="evidence" value="ECO:0007669"/>
    <property type="project" value="TreeGrafter"/>
</dbReference>
<dbReference type="Proteomes" id="UP000462212">
    <property type="component" value="Unassembled WGS sequence"/>
</dbReference>
<feature type="non-terminal residue" evidence="8">
    <location>
        <position position="1"/>
    </location>
</feature>
<dbReference type="OrthoDB" id="261960at2759"/>
<evidence type="ECO:0000256" key="1">
    <source>
        <dbReference type="ARBA" id="ARBA00022723"/>
    </source>
</evidence>
<dbReference type="PANTHER" id="PTHR46622:SF1">
    <property type="entry name" value="DNA-DEPENDENT METALLOPROTEASE WSS1"/>
    <property type="match status" value="1"/>
</dbReference>
<comment type="caution">
    <text evidence="8">The sequence shown here is derived from an EMBL/GenBank/DDBJ whole genome shotgun (WGS) entry which is preliminary data.</text>
</comment>
<dbReference type="PROSITE" id="PS01358">
    <property type="entry name" value="ZF_RANBP2_1"/>
    <property type="match status" value="1"/>
</dbReference>
<evidence type="ECO:0000256" key="2">
    <source>
        <dbReference type="ARBA" id="ARBA00022771"/>
    </source>
</evidence>
<keyword evidence="1" id="KW-0479">Metal-binding</keyword>
<sequence>MTIAKGNHNSNYNHSTRQGAGVSGNVLEALLATHPIVCHLTFDATPQLQHHLLTANDPTRTSVSNSRQPRPHKMPEIDALVSEYSHLKKFSRGDDAFQMLKKIASLVKPIMRARNWRVGVLAEFYPDAQNLLGINQNRGQKICLRLRYPGDKDQFLPLEHVVDTMLHELAHNVIGPHNTAFHALWDQLRKEYDSLMSKGYTGEGFLSDGHKLGGAGRIPMTEARRVARAAAERRRTLTAGSGQKLGGRPVLAGTDIRQVIVDAIERRSTVLKGCGSGEARDEKEIKEMADQATQNGFKTKAEEDAANDRAISQAIWELVQEDQKKEYGDDYIASTAENPSGNGAGQISPSKPLKTGPSPSTSQPKSSSSRTIKAESSASASQPKPGPLRQPPKHVSRLVTESTSKKAKPVSKPVTKPIPSIQAPAPAPAPNPEPVLTGWTCNACTLHNPLNYLSCDACTSERPPEVTQKIAEAERKKTTATQPSGLKASTWTCRKCTTVMEEKWWSCSTCLTVKASS</sequence>
<dbReference type="InterPro" id="IPR053000">
    <property type="entry name" value="WSS1-like_metalloprotease"/>
</dbReference>
<keyword evidence="9" id="KW-1185">Reference proteome</keyword>
<evidence type="ECO:0000256" key="4">
    <source>
        <dbReference type="PROSITE-ProRule" id="PRU00322"/>
    </source>
</evidence>
<feature type="compositionally biased region" description="Low complexity" evidence="5">
    <location>
        <begin position="354"/>
        <end position="371"/>
    </location>
</feature>
<evidence type="ECO:0000313" key="9">
    <source>
        <dbReference type="Proteomes" id="UP000462212"/>
    </source>
</evidence>
<name>A0A8H8RAT5_9HELO</name>
<dbReference type="PROSITE" id="PS51397">
    <property type="entry name" value="WLM"/>
    <property type="match status" value="1"/>
</dbReference>
<gene>
    <name evidence="8" type="primary">WSS1</name>
    <name evidence="8" type="ORF">LSUB1_G008644</name>
</gene>
<dbReference type="PROSITE" id="PS50199">
    <property type="entry name" value="ZF_RANBP2_2"/>
    <property type="match status" value="1"/>
</dbReference>
<dbReference type="InterPro" id="IPR001876">
    <property type="entry name" value="Znf_RanBP2"/>
</dbReference>
<keyword evidence="8" id="KW-0482">Metalloprotease</keyword>
<dbReference type="EMBL" id="QGMJ01001409">
    <property type="protein sequence ID" value="TVY31565.1"/>
    <property type="molecule type" value="Genomic_DNA"/>
</dbReference>
<dbReference type="AlphaFoldDB" id="A0A8H8RAT5"/>
<keyword evidence="8" id="KW-0645">Protease</keyword>
<reference evidence="8 9" key="1">
    <citation type="submission" date="2018-05" db="EMBL/GenBank/DDBJ databases">
        <title>Genome sequencing and assembly of the regulated plant pathogen Lachnellula willkommii and related sister species for the development of diagnostic species identification markers.</title>
        <authorList>
            <person name="Giroux E."/>
            <person name="Bilodeau G."/>
        </authorList>
    </citation>
    <scope>NUCLEOTIDE SEQUENCE [LARGE SCALE GENOMIC DNA]</scope>
    <source>
        <strain evidence="8 9">CBS 197.66</strain>
    </source>
</reference>
<dbReference type="GO" id="GO:0008237">
    <property type="term" value="F:metallopeptidase activity"/>
    <property type="evidence" value="ECO:0007669"/>
    <property type="project" value="UniProtKB-KW"/>
</dbReference>
<feature type="compositionally biased region" description="Polar residues" evidence="5">
    <location>
        <begin position="335"/>
        <end position="349"/>
    </location>
</feature>
<dbReference type="Pfam" id="PF08325">
    <property type="entry name" value="WLM"/>
    <property type="match status" value="1"/>
</dbReference>
<accession>A0A8H8RAT5</accession>
<dbReference type="Gene3D" id="2.30.30.380">
    <property type="entry name" value="Zn-finger domain of Sec23/24"/>
    <property type="match status" value="1"/>
</dbReference>
<evidence type="ECO:0000259" key="7">
    <source>
        <dbReference type="PROSITE" id="PS51397"/>
    </source>
</evidence>
<evidence type="ECO:0000259" key="6">
    <source>
        <dbReference type="PROSITE" id="PS50199"/>
    </source>
</evidence>
<dbReference type="InterPro" id="IPR013536">
    <property type="entry name" value="WLM_dom"/>
</dbReference>
<proteinExistence type="predicted"/>
<evidence type="ECO:0000256" key="3">
    <source>
        <dbReference type="ARBA" id="ARBA00022833"/>
    </source>
</evidence>
<feature type="domain" description="RanBP2-type" evidence="6">
    <location>
        <begin position="439"/>
        <end position="464"/>
    </location>
</feature>
<evidence type="ECO:0000256" key="5">
    <source>
        <dbReference type="SAM" id="MobiDB-lite"/>
    </source>
</evidence>
<dbReference type="PANTHER" id="PTHR46622">
    <property type="entry name" value="DNA-DEPENDENT METALLOPROTEASE WSS1"/>
    <property type="match status" value="1"/>
</dbReference>